<dbReference type="EMBL" id="JBHUFV010000018">
    <property type="protein sequence ID" value="MFD1932198.1"/>
    <property type="molecule type" value="Genomic_DNA"/>
</dbReference>
<sequence>MTALAIRTVHHPGYNVLLLSGELDFVSRPDLEWLLDRLHEGGHHRVIVDVAALTFCDAAGLRLMLVSTQRFFEAGGWFRLRGVCRSVLRLSQILRLHMQVLADEPLTYVLTDGQGRTAVDPAA</sequence>
<organism evidence="2 3">
    <name type="scientific">Nonomuraea mangrovi</name>
    <dbReference type="NCBI Taxonomy" id="2316207"/>
    <lineage>
        <taxon>Bacteria</taxon>
        <taxon>Bacillati</taxon>
        <taxon>Actinomycetota</taxon>
        <taxon>Actinomycetes</taxon>
        <taxon>Streptosporangiales</taxon>
        <taxon>Streptosporangiaceae</taxon>
        <taxon>Nonomuraea</taxon>
    </lineage>
</organism>
<dbReference type="Pfam" id="PF01740">
    <property type="entry name" value="STAS"/>
    <property type="match status" value="1"/>
</dbReference>
<dbReference type="Gene3D" id="3.30.750.24">
    <property type="entry name" value="STAS domain"/>
    <property type="match status" value="1"/>
</dbReference>
<dbReference type="SUPFAM" id="SSF52091">
    <property type="entry name" value="SpoIIaa-like"/>
    <property type="match status" value="1"/>
</dbReference>
<name>A0ABW4SRS6_9ACTN</name>
<dbReference type="Proteomes" id="UP001597368">
    <property type="component" value="Unassembled WGS sequence"/>
</dbReference>
<gene>
    <name evidence="2" type="ORF">ACFSKW_12010</name>
</gene>
<comment type="caution">
    <text evidence="2">The sequence shown here is derived from an EMBL/GenBank/DDBJ whole genome shotgun (WGS) entry which is preliminary data.</text>
</comment>
<evidence type="ECO:0000259" key="1">
    <source>
        <dbReference type="PROSITE" id="PS50801"/>
    </source>
</evidence>
<evidence type="ECO:0000313" key="3">
    <source>
        <dbReference type="Proteomes" id="UP001597368"/>
    </source>
</evidence>
<feature type="domain" description="STAS" evidence="1">
    <location>
        <begin position="4"/>
        <end position="90"/>
    </location>
</feature>
<dbReference type="RefSeq" id="WP_379572263.1">
    <property type="nucleotide sequence ID" value="NZ_JBHUFV010000018.1"/>
</dbReference>
<protein>
    <submittedName>
        <fullName evidence="2">STAS domain-containing protein</fullName>
    </submittedName>
</protein>
<keyword evidence="3" id="KW-1185">Reference proteome</keyword>
<accession>A0ABW4SRS6</accession>
<dbReference type="InterPro" id="IPR036513">
    <property type="entry name" value="STAS_dom_sf"/>
</dbReference>
<proteinExistence type="predicted"/>
<evidence type="ECO:0000313" key="2">
    <source>
        <dbReference type="EMBL" id="MFD1932198.1"/>
    </source>
</evidence>
<dbReference type="InterPro" id="IPR002645">
    <property type="entry name" value="STAS_dom"/>
</dbReference>
<dbReference type="CDD" id="cd07043">
    <property type="entry name" value="STAS_anti-anti-sigma_factors"/>
    <property type="match status" value="1"/>
</dbReference>
<reference evidence="3" key="1">
    <citation type="journal article" date="2019" name="Int. J. Syst. Evol. Microbiol.">
        <title>The Global Catalogue of Microorganisms (GCM) 10K type strain sequencing project: providing services to taxonomists for standard genome sequencing and annotation.</title>
        <authorList>
            <consortium name="The Broad Institute Genomics Platform"/>
            <consortium name="The Broad Institute Genome Sequencing Center for Infectious Disease"/>
            <person name="Wu L."/>
            <person name="Ma J."/>
        </authorList>
    </citation>
    <scope>NUCLEOTIDE SEQUENCE [LARGE SCALE GENOMIC DNA]</scope>
    <source>
        <strain evidence="3">ICMP 6774ER</strain>
    </source>
</reference>
<dbReference type="PROSITE" id="PS50801">
    <property type="entry name" value="STAS"/>
    <property type="match status" value="1"/>
</dbReference>